<dbReference type="Proteomes" id="UP000295515">
    <property type="component" value="Unassembled WGS sequence"/>
</dbReference>
<evidence type="ECO:0000313" key="3">
    <source>
        <dbReference type="Proteomes" id="UP000295515"/>
    </source>
</evidence>
<dbReference type="InterPro" id="IPR041527">
    <property type="entry name" value="YhcG_N"/>
</dbReference>
<dbReference type="PANTHER" id="PTHR30547">
    <property type="entry name" value="UNCHARACTERIZED PROTEIN YHCG-RELATED"/>
    <property type="match status" value="1"/>
</dbReference>
<dbReference type="PANTHER" id="PTHR30547:SF5">
    <property type="entry name" value="NUCLEASE YHCG-RELATED"/>
    <property type="match status" value="1"/>
</dbReference>
<dbReference type="EMBL" id="SMCQ01000006">
    <property type="protein sequence ID" value="TCW00770.1"/>
    <property type="molecule type" value="Genomic_DNA"/>
</dbReference>
<gene>
    <name evidence="2" type="ORF">EDD60_106111</name>
</gene>
<sequence length="124" mass="14798">MDELMYSVDLVDEIGNLITNARKNVVKKVNNELLETYWNIGRVIVEDELKNERGEYGKKQLISLSKTLTKRFGKGFSRANLYNMKMFYTKYPIIQSVTGQLSWTHYLKDYYYQMVKQIKKLYFN</sequence>
<organism evidence="2 3">
    <name type="scientific">Longibaculum muris</name>
    <dbReference type="NCBI Taxonomy" id="1796628"/>
    <lineage>
        <taxon>Bacteria</taxon>
        <taxon>Bacillati</taxon>
        <taxon>Bacillota</taxon>
        <taxon>Erysipelotrichia</taxon>
        <taxon>Erysipelotrichales</taxon>
        <taxon>Coprobacillaceae</taxon>
        <taxon>Longibaculum</taxon>
    </lineage>
</organism>
<comment type="caution">
    <text evidence="2">The sequence shown here is derived from an EMBL/GenBank/DDBJ whole genome shotgun (WGS) entry which is preliminary data.</text>
</comment>
<dbReference type="InterPro" id="IPR053148">
    <property type="entry name" value="PD-DEXK-like_domain"/>
</dbReference>
<dbReference type="GeneID" id="98917006"/>
<protein>
    <submittedName>
        <fullName evidence="2">Uncharacterized protein DUF1016</fullName>
    </submittedName>
</protein>
<evidence type="ECO:0000313" key="2">
    <source>
        <dbReference type="EMBL" id="TCW00770.1"/>
    </source>
</evidence>
<dbReference type="RefSeq" id="WP_243646647.1">
    <property type="nucleotide sequence ID" value="NZ_DBGCPY010000108.1"/>
</dbReference>
<reference evidence="2 3" key="1">
    <citation type="submission" date="2019-03" db="EMBL/GenBank/DDBJ databases">
        <title>Genomic Encyclopedia of Type Strains, Phase IV (KMG-IV): sequencing the most valuable type-strain genomes for metagenomic binning, comparative biology and taxonomic classification.</title>
        <authorList>
            <person name="Goeker M."/>
        </authorList>
    </citation>
    <scope>NUCLEOTIDE SEQUENCE [LARGE SCALE GENOMIC DNA]</scope>
    <source>
        <strain evidence="2 3">DSM 29487</strain>
    </source>
</reference>
<keyword evidence="3" id="KW-1185">Reference proteome</keyword>
<feature type="domain" description="YhcG N-terminal" evidence="1">
    <location>
        <begin position="13"/>
        <end position="108"/>
    </location>
</feature>
<name>A0A4R3Z616_9FIRM</name>
<dbReference type="Pfam" id="PF17761">
    <property type="entry name" value="DUF1016_N"/>
    <property type="match status" value="1"/>
</dbReference>
<proteinExistence type="predicted"/>
<evidence type="ECO:0000259" key="1">
    <source>
        <dbReference type="Pfam" id="PF17761"/>
    </source>
</evidence>
<dbReference type="AlphaFoldDB" id="A0A4R3Z616"/>
<accession>A0A4R3Z616</accession>